<evidence type="ECO:0000313" key="9">
    <source>
        <dbReference type="Proteomes" id="UP001295684"/>
    </source>
</evidence>
<dbReference type="SUPFAM" id="SSF103473">
    <property type="entry name" value="MFS general substrate transporter"/>
    <property type="match status" value="1"/>
</dbReference>
<dbReference type="InterPro" id="IPR052983">
    <property type="entry name" value="MFS_Riboflavin_Transporter"/>
</dbReference>
<dbReference type="InterPro" id="IPR036259">
    <property type="entry name" value="MFS_trans_sf"/>
</dbReference>
<protein>
    <recommendedName>
        <fullName evidence="10">Major facilitator superfamily (MFS) profile domain-containing protein</fullName>
    </recommendedName>
</protein>
<evidence type="ECO:0000256" key="7">
    <source>
        <dbReference type="SAM" id="Phobius"/>
    </source>
</evidence>
<comment type="subcellular location">
    <subcellularLocation>
        <location evidence="1">Membrane</location>
        <topology evidence="1">Multi-pass membrane protein</topology>
    </subcellularLocation>
</comment>
<proteinExistence type="predicted"/>
<feature type="transmembrane region" description="Helical" evidence="7">
    <location>
        <begin position="141"/>
        <end position="165"/>
    </location>
</feature>
<dbReference type="AlphaFoldDB" id="A0AAD1XA49"/>
<name>A0AAD1XA49_EUPCR</name>
<evidence type="ECO:0008006" key="10">
    <source>
        <dbReference type="Google" id="ProtNLM"/>
    </source>
</evidence>
<feature type="transmembrane region" description="Helical" evidence="7">
    <location>
        <begin position="328"/>
        <end position="352"/>
    </location>
</feature>
<feature type="region of interest" description="Disordered" evidence="6">
    <location>
        <begin position="222"/>
        <end position="244"/>
    </location>
</feature>
<keyword evidence="3 7" id="KW-0812">Transmembrane</keyword>
<evidence type="ECO:0000313" key="8">
    <source>
        <dbReference type="EMBL" id="CAI2368754.1"/>
    </source>
</evidence>
<evidence type="ECO:0000256" key="1">
    <source>
        <dbReference type="ARBA" id="ARBA00004141"/>
    </source>
</evidence>
<dbReference type="Proteomes" id="UP001295684">
    <property type="component" value="Unassembled WGS sequence"/>
</dbReference>
<feature type="transmembrane region" description="Helical" evidence="7">
    <location>
        <begin position="84"/>
        <end position="102"/>
    </location>
</feature>
<feature type="transmembrane region" description="Helical" evidence="7">
    <location>
        <begin position="422"/>
        <end position="441"/>
    </location>
</feature>
<dbReference type="EMBL" id="CAMPGE010009896">
    <property type="protein sequence ID" value="CAI2368754.1"/>
    <property type="molecule type" value="Genomic_DNA"/>
</dbReference>
<feature type="transmembrane region" description="Helical" evidence="7">
    <location>
        <begin position="108"/>
        <end position="129"/>
    </location>
</feature>
<dbReference type="PROSITE" id="PS51257">
    <property type="entry name" value="PROKAR_LIPOPROTEIN"/>
    <property type="match status" value="1"/>
</dbReference>
<sequence>MNSSDNKHYIRGFICIFGGICIHLFLGCLFLYGNIQVYITSYFHIYDPSINLNKTVIIATIMGVLQGLTVIFGPFVMKRVHPKLILLVAGSIGVGGIFGSTFMTNFTYFAMLFSLFGLSMGFCYLPPLLCAWEYFPERKGLITGIVLGAFGFGAFVFGFISFALANPNNHTPQIEVPGGKIFGPETAEAQGAMRMLRINCAIWFGLILTSVICVTKKPKQSETIKTEEETTERPESPQENIPILNASDTIMTSSDGNNLSNIKSGSTSLCIKDPNVKSVNTPNIPFKAALKDYRTYLVCGSIFFSLIQSSFVNVNFKNYGLKKIPDDQFITLVGTLGSVFNGLSRSGWGYLVDKFQFRFVFGAILVVQMAIGFSFQFIVEVKALYLIWVIITYACLGGHFAMPPSVFARMYGPITGGKIHGVLYICLVPTSFITLLLTSVVADAIGYGWVFFISAGFSFIALCIIVFLNERK</sequence>
<feature type="transmembrane region" description="Helical" evidence="7">
    <location>
        <begin position="385"/>
        <end position="402"/>
    </location>
</feature>
<keyword evidence="5 7" id="KW-0472">Membrane</keyword>
<dbReference type="Gene3D" id="1.20.1250.20">
    <property type="entry name" value="MFS general substrate transporter like domains"/>
    <property type="match status" value="2"/>
</dbReference>
<accession>A0AAD1XA49</accession>
<feature type="transmembrane region" description="Helical" evidence="7">
    <location>
        <begin position="196"/>
        <end position="215"/>
    </location>
</feature>
<evidence type="ECO:0000256" key="3">
    <source>
        <dbReference type="ARBA" id="ARBA00022692"/>
    </source>
</evidence>
<feature type="transmembrane region" description="Helical" evidence="7">
    <location>
        <begin position="12"/>
        <end position="35"/>
    </location>
</feature>
<feature type="transmembrane region" description="Helical" evidence="7">
    <location>
        <begin position="55"/>
        <end position="77"/>
    </location>
</feature>
<keyword evidence="9" id="KW-1185">Reference proteome</keyword>
<feature type="transmembrane region" description="Helical" evidence="7">
    <location>
        <begin position="447"/>
        <end position="468"/>
    </location>
</feature>
<reference evidence="8" key="1">
    <citation type="submission" date="2023-07" db="EMBL/GenBank/DDBJ databases">
        <authorList>
            <consortium name="AG Swart"/>
            <person name="Singh M."/>
            <person name="Singh A."/>
            <person name="Seah K."/>
            <person name="Emmerich C."/>
        </authorList>
    </citation>
    <scope>NUCLEOTIDE SEQUENCE</scope>
    <source>
        <strain evidence="8">DP1</strain>
    </source>
</reference>
<dbReference type="PANTHER" id="PTHR43385">
    <property type="entry name" value="RIBOFLAVIN TRANSPORTER RIBJ"/>
    <property type="match status" value="1"/>
</dbReference>
<evidence type="ECO:0000256" key="2">
    <source>
        <dbReference type="ARBA" id="ARBA00022448"/>
    </source>
</evidence>
<feature type="transmembrane region" description="Helical" evidence="7">
    <location>
        <begin position="359"/>
        <end position="379"/>
    </location>
</feature>
<comment type="caution">
    <text evidence="8">The sequence shown here is derived from an EMBL/GenBank/DDBJ whole genome shotgun (WGS) entry which is preliminary data.</text>
</comment>
<dbReference type="PANTHER" id="PTHR43385:SF1">
    <property type="entry name" value="RIBOFLAVIN TRANSPORTER RIBJ"/>
    <property type="match status" value="1"/>
</dbReference>
<feature type="compositionally biased region" description="Basic and acidic residues" evidence="6">
    <location>
        <begin position="222"/>
        <end position="236"/>
    </location>
</feature>
<feature type="transmembrane region" description="Helical" evidence="7">
    <location>
        <begin position="296"/>
        <end position="316"/>
    </location>
</feature>
<evidence type="ECO:0000256" key="4">
    <source>
        <dbReference type="ARBA" id="ARBA00022989"/>
    </source>
</evidence>
<evidence type="ECO:0000256" key="6">
    <source>
        <dbReference type="SAM" id="MobiDB-lite"/>
    </source>
</evidence>
<keyword evidence="2" id="KW-0813">Transport</keyword>
<keyword evidence="4 7" id="KW-1133">Transmembrane helix</keyword>
<gene>
    <name evidence="8" type="ORF">ECRASSUSDP1_LOCUS10050</name>
</gene>
<dbReference type="GO" id="GO:0016020">
    <property type="term" value="C:membrane"/>
    <property type="evidence" value="ECO:0007669"/>
    <property type="project" value="UniProtKB-SubCell"/>
</dbReference>
<organism evidence="8 9">
    <name type="scientific">Euplotes crassus</name>
    <dbReference type="NCBI Taxonomy" id="5936"/>
    <lineage>
        <taxon>Eukaryota</taxon>
        <taxon>Sar</taxon>
        <taxon>Alveolata</taxon>
        <taxon>Ciliophora</taxon>
        <taxon>Intramacronucleata</taxon>
        <taxon>Spirotrichea</taxon>
        <taxon>Hypotrichia</taxon>
        <taxon>Euplotida</taxon>
        <taxon>Euplotidae</taxon>
        <taxon>Moneuplotes</taxon>
    </lineage>
</organism>
<evidence type="ECO:0000256" key="5">
    <source>
        <dbReference type="ARBA" id="ARBA00023136"/>
    </source>
</evidence>